<evidence type="ECO:0000313" key="17">
    <source>
        <dbReference type="Proteomes" id="UP001280581"/>
    </source>
</evidence>
<keyword evidence="3 14" id="KW-0812">Transmembrane</keyword>
<dbReference type="PROSITE" id="PS00108">
    <property type="entry name" value="PROTEIN_KINASE_ST"/>
    <property type="match status" value="1"/>
</dbReference>
<feature type="region of interest" description="Disordered" evidence="13">
    <location>
        <begin position="1461"/>
        <end position="1485"/>
    </location>
</feature>
<keyword evidence="5" id="KW-0999">Mitochondrion inner membrane</keyword>
<name>A0AAN6LPS8_9PLEO</name>
<organism evidence="16 17">
    <name type="scientific">Pseudopithomyces chartarum</name>
    <dbReference type="NCBI Taxonomy" id="1892770"/>
    <lineage>
        <taxon>Eukaryota</taxon>
        <taxon>Fungi</taxon>
        <taxon>Dikarya</taxon>
        <taxon>Ascomycota</taxon>
        <taxon>Pezizomycotina</taxon>
        <taxon>Dothideomycetes</taxon>
        <taxon>Pleosporomycetidae</taxon>
        <taxon>Pleosporales</taxon>
        <taxon>Massarineae</taxon>
        <taxon>Didymosphaeriaceae</taxon>
        <taxon>Pseudopithomyces</taxon>
    </lineage>
</organism>
<keyword evidence="17" id="KW-1185">Reference proteome</keyword>
<comment type="similarity">
    <text evidence="2">Belongs to the MDM31/MDM32 family.</text>
</comment>
<comment type="subcellular location">
    <subcellularLocation>
        <location evidence="1">Mitochondrion inner membrane</location>
    </subcellularLocation>
</comment>
<feature type="region of interest" description="Disordered" evidence="13">
    <location>
        <begin position="1027"/>
        <end position="1167"/>
    </location>
</feature>
<feature type="compositionally biased region" description="Low complexity" evidence="13">
    <location>
        <begin position="1304"/>
        <end position="1323"/>
    </location>
</feature>
<dbReference type="GO" id="GO:0004672">
    <property type="term" value="F:protein kinase activity"/>
    <property type="evidence" value="ECO:0007669"/>
    <property type="project" value="InterPro"/>
</dbReference>
<dbReference type="InterPro" id="IPR000719">
    <property type="entry name" value="Prot_kinase_dom"/>
</dbReference>
<feature type="region of interest" description="Disordered" evidence="13">
    <location>
        <begin position="1407"/>
        <end position="1427"/>
    </location>
</feature>
<evidence type="ECO:0000256" key="13">
    <source>
        <dbReference type="SAM" id="MobiDB-lite"/>
    </source>
</evidence>
<feature type="compositionally biased region" description="Polar residues" evidence="13">
    <location>
        <begin position="23"/>
        <end position="33"/>
    </location>
</feature>
<dbReference type="Gene3D" id="1.10.510.10">
    <property type="entry name" value="Transferase(Phosphotransferase) domain 1"/>
    <property type="match status" value="1"/>
</dbReference>
<feature type="region of interest" description="Disordered" evidence="13">
    <location>
        <begin position="1192"/>
        <end position="1341"/>
    </location>
</feature>
<feature type="domain" description="Protein kinase" evidence="15">
    <location>
        <begin position="713"/>
        <end position="960"/>
    </location>
</feature>
<feature type="compositionally biased region" description="Low complexity" evidence="13">
    <location>
        <begin position="1242"/>
        <end position="1277"/>
    </location>
</feature>
<dbReference type="CDD" id="cd14003">
    <property type="entry name" value="STKc_AMPK-like"/>
    <property type="match status" value="1"/>
</dbReference>
<feature type="compositionally biased region" description="Basic and acidic residues" evidence="13">
    <location>
        <begin position="1"/>
        <end position="10"/>
    </location>
</feature>
<sequence length="1514" mass="168004">MEDKYSRLESLDSGVPGCETAFQPRNTRTIANTSRRKKGRPNTRSKSSISNNSKPKIKQTPAPQATLSPQPNAPPKPSETPREAPKADAEHSASTSKHFLDRLPHALPHLKRPTKAELLEAASGFWSRTGIHLKWLAIRSNRKFNADEIYALFSWILAAHFAWLLLGTTTFIMLTVFLINTVFAQETVAQWIGNYLTKSSGIKVVFESAVVPKWKDGVISFRKVFVSRRPGQKNGNVTKGSQTSAAAAAAANAHKEKDTSVAVEEEEDTNYSQFDISIDTVNVTLSFSKWMNGKGILKDVEIKGIRGVVDRTSVFAIEGVDPRSYKHEHQPGDFELDSFKMEDLLVTIYQPNNFRPFSVSIYSCDLPQLRKQWLFYDFLSANMMSGSFDNSLFTIHPRQTHNYTGAQLNDGRDRDDGSSWKKQSRIRIDGLNIDHLNRGYDGPFSWIYEGNVDIVADVMLPNDDDDSLAKVMSDMYDRVEATVTQNHNRHYSDHAVYGFDEHHHSQHGEHEKESKGEASEDDKRFVIMDVRVHLNDVRAAVPLFTRDISYVNNALVRPIVAYINTRKTFIPVNCRVVKRASEFEGSWTIYDSGLMDDISIEMYDAFARDITDDNTARKRRIKKVGIWTLQLAAQALFLGLAGNIAHGGRPSTRACFDGLALIDDAAPVTKTSMQSSIRAQAEVQAQRKKQLANSYKQLLDEFSAPDLKNVGNYTLGRLIGKGSFGKVYLASHKLTNGSRVVLKSAKKDDANLAREIHHHRQFIHPHIARLYEVIVTEELVWLVLEYCPGDELYNYLLEHGPLEPSKVQRIFTQLVGAVTYVHNKSCVHRDLKLENILLDKYENVKLVDFGFTREYEGKSNYLQTWCGTVCYSAPEMLKGEKYAGEKVDVWSLGIILYALLVGELPFDDDNEIVTKTKILKEEPKYPDNFPPQAKDLCQSLLSKRPILRPTLADILQNPWLSEGAPRQQEILKLKQPDPFSTELEKEVLHRMRAAGVDMDTIIENVLAQRCDALAGWWALLLEKEERKARRRERKRKEREAEAKSLRRLSAASSRLDKLAPTIRETDEEGHHSGLLGEPPKSRGRARNRSSLHGVPPDLPQLPESGNSPDPGAELPPPPVPKDRIRSSGSSSRPAPPPKEMMRRRSQASMLQVVSTNPDLLSPNGFVPKGRRKYHPPFMNHLAALRNWIKETSKRARSPGGSKPSSAKSPTSQPEASFPDTKRRASNINRRESVHAQHVGATPSTHVSSRPRVSSSGKRPSVSPSPLTPRSSYRRSSGGLRGRKSTSSSISSIRSMPHHHHTHSKASSTSSISITSPSISVSTHKTSIPKSPHASVKVLPATPTNASFPSSIRLGLAVRSTGLSEGGAAFGQAPPPSPGLIFAKRKRSPFKGPMLALGTGGQAANRARGFSDGSAGNVSRGGSVQGRRSGEIMGITEEDEEEEEIEEVDEFSPVIGGVEEVVEEGEGETETGAGAESPSEGKGLGLREEMVEAVRGELLLGRLLEEEEEGKKGGG</sequence>
<keyword evidence="9" id="KW-0496">Mitochondrion</keyword>
<evidence type="ECO:0000256" key="10">
    <source>
        <dbReference type="ARBA" id="ARBA00023136"/>
    </source>
</evidence>
<evidence type="ECO:0000256" key="5">
    <source>
        <dbReference type="ARBA" id="ARBA00022792"/>
    </source>
</evidence>
<dbReference type="GO" id="GO:0005524">
    <property type="term" value="F:ATP binding"/>
    <property type="evidence" value="ECO:0007669"/>
    <property type="project" value="UniProtKB-UniRule"/>
</dbReference>
<dbReference type="FunFam" id="1.10.510.10:FF:000434">
    <property type="entry name" value="Serine/threonine protein kinase"/>
    <property type="match status" value="1"/>
</dbReference>
<evidence type="ECO:0000256" key="3">
    <source>
        <dbReference type="ARBA" id="ARBA00022692"/>
    </source>
</evidence>
<dbReference type="GO" id="GO:0005743">
    <property type="term" value="C:mitochondrial inner membrane"/>
    <property type="evidence" value="ECO:0007669"/>
    <property type="project" value="UniProtKB-SubCell"/>
</dbReference>
<comment type="function">
    <text evidence="11">Involved in the organization of the mitochondrial membranes and the global structure of the mitochondria. Also required for mitochondrial distribution and mobility as well as for the maintenance of mitochondrial DNA nucleoids structures.</text>
</comment>
<evidence type="ECO:0000256" key="1">
    <source>
        <dbReference type="ARBA" id="ARBA00004273"/>
    </source>
</evidence>
<keyword evidence="8 14" id="KW-1133">Transmembrane helix</keyword>
<feature type="binding site" evidence="12">
    <location>
        <position position="747"/>
    </location>
    <ligand>
        <name>ATP</name>
        <dbReference type="ChEBI" id="CHEBI:30616"/>
    </ligand>
</feature>
<feature type="compositionally biased region" description="Basic residues" evidence="13">
    <location>
        <begin position="34"/>
        <end position="43"/>
    </location>
</feature>
<evidence type="ECO:0000256" key="14">
    <source>
        <dbReference type="SAM" id="Phobius"/>
    </source>
</evidence>
<feature type="transmembrane region" description="Helical" evidence="14">
    <location>
        <begin position="149"/>
        <end position="179"/>
    </location>
</feature>
<gene>
    <name evidence="16" type="ORF">GRF29_1536g383145</name>
</gene>
<keyword evidence="6 12" id="KW-0067">ATP-binding</keyword>
<evidence type="ECO:0000256" key="8">
    <source>
        <dbReference type="ARBA" id="ARBA00022989"/>
    </source>
</evidence>
<feature type="compositionally biased region" description="Basic and acidic residues" evidence="13">
    <location>
        <begin position="79"/>
        <end position="91"/>
    </location>
</feature>
<dbReference type="GO" id="GO:0000001">
    <property type="term" value="P:mitochondrion inheritance"/>
    <property type="evidence" value="ECO:0007669"/>
    <property type="project" value="InterPro"/>
</dbReference>
<evidence type="ECO:0000256" key="7">
    <source>
        <dbReference type="ARBA" id="ARBA00022946"/>
    </source>
</evidence>
<feature type="compositionally biased region" description="Low complexity" evidence="13">
    <location>
        <begin position="45"/>
        <end position="54"/>
    </location>
</feature>
<dbReference type="PROSITE" id="PS50011">
    <property type="entry name" value="PROTEIN_KINASE_DOM"/>
    <property type="match status" value="1"/>
</dbReference>
<proteinExistence type="inferred from homology"/>
<evidence type="ECO:0000259" key="15">
    <source>
        <dbReference type="PROSITE" id="PS50011"/>
    </source>
</evidence>
<dbReference type="PANTHER" id="PTHR31068">
    <property type="entry name" value="MITOCHONDRIAL DISTRIBUTION AND MORPHOLOGY PROTEIN 31"/>
    <property type="match status" value="1"/>
</dbReference>
<dbReference type="Pfam" id="PF08118">
    <property type="entry name" value="MDM31_MDM32"/>
    <property type="match status" value="1"/>
</dbReference>
<dbReference type="InterPro" id="IPR011009">
    <property type="entry name" value="Kinase-like_dom_sf"/>
</dbReference>
<feature type="region of interest" description="Disordered" evidence="13">
    <location>
        <begin position="1"/>
        <end position="95"/>
    </location>
</feature>
<feature type="compositionally biased region" description="Polar residues" evidence="13">
    <location>
        <begin position="1146"/>
        <end position="1158"/>
    </location>
</feature>
<feature type="compositionally biased region" description="Polar residues" evidence="13">
    <location>
        <begin position="61"/>
        <end position="70"/>
    </location>
</feature>
<protein>
    <recommendedName>
        <fullName evidence="15">Protein kinase domain-containing protein</fullName>
    </recommendedName>
</protein>
<dbReference type="Proteomes" id="UP001280581">
    <property type="component" value="Unassembled WGS sequence"/>
</dbReference>
<keyword evidence="4 12" id="KW-0547">Nucleotide-binding</keyword>
<dbReference type="SUPFAM" id="SSF56112">
    <property type="entry name" value="Protein kinase-like (PK-like)"/>
    <property type="match status" value="1"/>
</dbReference>
<accession>A0AAN6LPS8</accession>
<dbReference type="EMBL" id="WVTA01000021">
    <property type="protein sequence ID" value="KAK3197027.1"/>
    <property type="molecule type" value="Genomic_DNA"/>
</dbReference>
<evidence type="ECO:0000313" key="16">
    <source>
        <dbReference type="EMBL" id="KAK3197027.1"/>
    </source>
</evidence>
<evidence type="ECO:0000256" key="6">
    <source>
        <dbReference type="ARBA" id="ARBA00022840"/>
    </source>
</evidence>
<dbReference type="GO" id="GO:0007005">
    <property type="term" value="P:mitochondrion organization"/>
    <property type="evidence" value="ECO:0007669"/>
    <property type="project" value="InterPro"/>
</dbReference>
<dbReference type="PROSITE" id="PS00107">
    <property type="entry name" value="PROTEIN_KINASE_ATP"/>
    <property type="match status" value="1"/>
</dbReference>
<evidence type="ECO:0000256" key="11">
    <source>
        <dbReference type="ARBA" id="ARBA00025191"/>
    </source>
</evidence>
<evidence type="ECO:0000256" key="4">
    <source>
        <dbReference type="ARBA" id="ARBA00022741"/>
    </source>
</evidence>
<dbReference type="InterPro" id="IPR017441">
    <property type="entry name" value="Protein_kinase_ATP_BS"/>
</dbReference>
<evidence type="ECO:0000256" key="12">
    <source>
        <dbReference type="PROSITE-ProRule" id="PRU10141"/>
    </source>
</evidence>
<feature type="compositionally biased region" description="Low complexity" evidence="13">
    <location>
        <begin position="1197"/>
        <end position="1208"/>
    </location>
</feature>
<dbReference type="SMART" id="SM00220">
    <property type="entry name" value="S_TKc"/>
    <property type="match status" value="1"/>
</dbReference>
<evidence type="ECO:0000256" key="9">
    <source>
        <dbReference type="ARBA" id="ARBA00023128"/>
    </source>
</evidence>
<dbReference type="InterPro" id="IPR008271">
    <property type="entry name" value="Ser/Thr_kinase_AS"/>
</dbReference>
<keyword evidence="10 14" id="KW-0472">Membrane</keyword>
<feature type="compositionally biased region" description="Low complexity" evidence="13">
    <location>
        <begin position="1415"/>
        <end position="1426"/>
    </location>
</feature>
<reference evidence="16 17" key="1">
    <citation type="submission" date="2021-02" db="EMBL/GenBank/DDBJ databases">
        <title>Genome assembly of Pseudopithomyces chartarum.</title>
        <authorList>
            <person name="Jauregui R."/>
            <person name="Singh J."/>
            <person name="Voisey C."/>
        </authorList>
    </citation>
    <scope>NUCLEOTIDE SEQUENCE [LARGE SCALE GENOMIC DNA]</scope>
    <source>
        <strain evidence="16 17">AGR01</strain>
    </source>
</reference>
<comment type="caution">
    <text evidence="16">The sequence shown here is derived from an EMBL/GenBank/DDBJ whole genome shotgun (WGS) entry which is preliminary data.</text>
</comment>
<dbReference type="Pfam" id="PF00069">
    <property type="entry name" value="Pkinase"/>
    <property type="match status" value="1"/>
</dbReference>
<dbReference type="InterPro" id="IPR012571">
    <property type="entry name" value="Mdm31/Mdm32"/>
</dbReference>
<keyword evidence="7" id="KW-0809">Transit peptide</keyword>
<dbReference type="PANTHER" id="PTHR31068:SF0">
    <property type="entry name" value="MITOCHONDRIAL DISTRIBUTION AND MORPHOLOGY PROTEIN 31"/>
    <property type="match status" value="1"/>
</dbReference>
<feature type="compositionally biased region" description="Low complexity" evidence="13">
    <location>
        <begin position="1284"/>
        <end position="1294"/>
    </location>
</feature>
<evidence type="ECO:0000256" key="2">
    <source>
        <dbReference type="ARBA" id="ARBA00005687"/>
    </source>
</evidence>